<dbReference type="SUPFAM" id="SSF54427">
    <property type="entry name" value="NTF2-like"/>
    <property type="match status" value="1"/>
</dbReference>
<dbReference type="InterPro" id="IPR032710">
    <property type="entry name" value="NTF2-like_dom_sf"/>
</dbReference>
<proteinExistence type="predicted"/>
<feature type="compositionally biased region" description="Low complexity" evidence="1">
    <location>
        <begin position="70"/>
        <end position="81"/>
    </location>
</feature>
<gene>
    <name evidence="3" type="ORF">GTA08_BOTSDO01365</name>
</gene>
<name>A0A8H4NAQ1_9PEZI</name>
<evidence type="ECO:0000313" key="3">
    <source>
        <dbReference type="EMBL" id="KAF4313573.1"/>
    </source>
</evidence>
<sequence length="273" mass="29736">MADPARPQDSAVADGRTQSERAMEHLEWLGGRLHPLEQSLLLNNLEKFMKDSDGMVARIKRGERPADVFASPDAASADTSTRPGPPPTESAGLDAGASRRRRLSSGQSKVLTGSAAVSSASSETARRGLSSPEQGVAPANPRKRHAEQDYVEAYNLNDESAKGQFFTDDIVIEGAHGSFQGKEAVLAFFSDGHREAKERLSPRVVVEQGEHIMAEFDAEFVAKQDFAADSMLGELKEGEAAKLRFFGVYKLRDGLICEMRLAIWPHPEKIGPF</sequence>
<dbReference type="Proteomes" id="UP000572817">
    <property type="component" value="Unassembled WGS sequence"/>
</dbReference>
<evidence type="ECO:0000256" key="1">
    <source>
        <dbReference type="SAM" id="MobiDB-lite"/>
    </source>
</evidence>
<dbReference type="AlphaFoldDB" id="A0A8H4NAQ1"/>
<dbReference type="InterPro" id="IPR037401">
    <property type="entry name" value="SnoaL-like"/>
</dbReference>
<accession>A0A8H4NAQ1</accession>
<evidence type="ECO:0000259" key="2">
    <source>
        <dbReference type="Pfam" id="PF12680"/>
    </source>
</evidence>
<keyword evidence="4" id="KW-1185">Reference proteome</keyword>
<protein>
    <recommendedName>
        <fullName evidence="2">SnoaL-like domain-containing protein</fullName>
    </recommendedName>
</protein>
<dbReference type="Gene3D" id="3.10.450.50">
    <property type="match status" value="1"/>
</dbReference>
<dbReference type="EMBL" id="WWBZ02000001">
    <property type="protein sequence ID" value="KAF4313573.1"/>
    <property type="molecule type" value="Genomic_DNA"/>
</dbReference>
<feature type="region of interest" description="Disordered" evidence="1">
    <location>
        <begin position="59"/>
        <end position="144"/>
    </location>
</feature>
<comment type="caution">
    <text evidence="3">The sequence shown here is derived from an EMBL/GenBank/DDBJ whole genome shotgun (WGS) entry which is preliminary data.</text>
</comment>
<evidence type="ECO:0000313" key="4">
    <source>
        <dbReference type="Proteomes" id="UP000572817"/>
    </source>
</evidence>
<dbReference type="Pfam" id="PF12680">
    <property type="entry name" value="SnoaL_2"/>
    <property type="match status" value="1"/>
</dbReference>
<reference evidence="3" key="1">
    <citation type="submission" date="2020-04" db="EMBL/GenBank/DDBJ databases">
        <title>Genome Assembly and Annotation of Botryosphaeria dothidea sdau 11-99, a Latent Pathogen of Apple Fruit Ring Rot in China.</title>
        <authorList>
            <person name="Yu C."/>
            <person name="Diao Y."/>
            <person name="Lu Q."/>
            <person name="Zhao J."/>
            <person name="Cui S."/>
            <person name="Peng C."/>
            <person name="He B."/>
            <person name="Liu H."/>
        </authorList>
    </citation>
    <scope>NUCLEOTIDE SEQUENCE [LARGE SCALE GENOMIC DNA]</scope>
    <source>
        <strain evidence="3">Sdau11-99</strain>
    </source>
</reference>
<feature type="domain" description="SnoaL-like" evidence="2">
    <location>
        <begin position="148"/>
        <end position="259"/>
    </location>
</feature>
<dbReference type="OrthoDB" id="3889610at2759"/>
<organism evidence="3 4">
    <name type="scientific">Botryosphaeria dothidea</name>
    <dbReference type="NCBI Taxonomy" id="55169"/>
    <lineage>
        <taxon>Eukaryota</taxon>
        <taxon>Fungi</taxon>
        <taxon>Dikarya</taxon>
        <taxon>Ascomycota</taxon>
        <taxon>Pezizomycotina</taxon>
        <taxon>Dothideomycetes</taxon>
        <taxon>Dothideomycetes incertae sedis</taxon>
        <taxon>Botryosphaeriales</taxon>
        <taxon>Botryosphaeriaceae</taxon>
        <taxon>Botryosphaeria</taxon>
    </lineage>
</organism>